<accession>A0A6J7PIP1</accession>
<gene>
    <name evidence="1" type="ORF">UFOPK3967_01770</name>
</gene>
<evidence type="ECO:0000313" key="1">
    <source>
        <dbReference type="EMBL" id="CAB5003239.1"/>
    </source>
</evidence>
<sequence>MSDANSALGLRVNGSSRVIEKFNGRHVICGHTWAPAAQPWRPSSRLRRCEPFGMVSNAV</sequence>
<dbReference type="EMBL" id="CAFBOS010000111">
    <property type="protein sequence ID" value="CAB5003239.1"/>
    <property type="molecule type" value="Genomic_DNA"/>
</dbReference>
<proteinExistence type="predicted"/>
<protein>
    <submittedName>
        <fullName evidence="1">Unannotated protein</fullName>
    </submittedName>
</protein>
<name>A0A6J7PIP1_9ZZZZ</name>
<reference evidence="1" key="1">
    <citation type="submission" date="2020-05" db="EMBL/GenBank/DDBJ databases">
        <authorList>
            <person name="Chiriac C."/>
            <person name="Salcher M."/>
            <person name="Ghai R."/>
            <person name="Kavagutti S V."/>
        </authorList>
    </citation>
    <scope>NUCLEOTIDE SEQUENCE</scope>
</reference>
<organism evidence="1">
    <name type="scientific">freshwater metagenome</name>
    <dbReference type="NCBI Taxonomy" id="449393"/>
    <lineage>
        <taxon>unclassified sequences</taxon>
        <taxon>metagenomes</taxon>
        <taxon>ecological metagenomes</taxon>
    </lineage>
</organism>
<dbReference type="AlphaFoldDB" id="A0A6J7PIP1"/>